<evidence type="ECO:0000256" key="5">
    <source>
        <dbReference type="ARBA" id="ARBA00022679"/>
    </source>
</evidence>
<evidence type="ECO:0000256" key="1">
    <source>
        <dbReference type="ARBA" id="ARBA00000085"/>
    </source>
</evidence>
<dbReference type="Gene3D" id="3.30.565.10">
    <property type="entry name" value="Histidine kinase-like ATPase, C-terminal domain"/>
    <property type="match status" value="1"/>
</dbReference>
<dbReference type="Proteomes" id="UP000823882">
    <property type="component" value="Unassembled WGS sequence"/>
</dbReference>
<evidence type="ECO:0000256" key="9">
    <source>
        <dbReference type="SAM" id="Phobius"/>
    </source>
</evidence>
<dbReference type="EMBL" id="DWWJ01000194">
    <property type="protein sequence ID" value="HJC41954.1"/>
    <property type="molecule type" value="Genomic_DNA"/>
</dbReference>
<dbReference type="SUPFAM" id="SSF55874">
    <property type="entry name" value="ATPase domain of HSP90 chaperone/DNA topoisomerase II/histidine kinase"/>
    <property type="match status" value="1"/>
</dbReference>
<feature type="transmembrane region" description="Helical" evidence="9">
    <location>
        <begin position="146"/>
        <end position="169"/>
    </location>
</feature>
<dbReference type="Gene3D" id="1.10.287.130">
    <property type="match status" value="1"/>
</dbReference>
<name>A0A9D2T1B6_9FIRM</name>
<dbReference type="PANTHER" id="PTHR43711">
    <property type="entry name" value="TWO-COMPONENT HISTIDINE KINASE"/>
    <property type="match status" value="1"/>
</dbReference>
<comment type="subcellular location">
    <subcellularLocation>
        <location evidence="2">Membrane</location>
    </subcellularLocation>
</comment>
<dbReference type="EC" id="2.7.13.3" evidence="3"/>
<keyword evidence="9" id="KW-0812">Transmembrane</keyword>
<protein>
    <recommendedName>
        <fullName evidence="3">histidine kinase</fullName>
        <ecNumber evidence="3">2.7.13.3</ecNumber>
    </recommendedName>
</protein>
<dbReference type="FunFam" id="1.10.287.130:FF:000001">
    <property type="entry name" value="Two-component sensor histidine kinase"/>
    <property type="match status" value="1"/>
</dbReference>
<dbReference type="Pfam" id="PF00512">
    <property type="entry name" value="HisKA"/>
    <property type="match status" value="1"/>
</dbReference>
<dbReference type="Pfam" id="PF02518">
    <property type="entry name" value="HATPase_c"/>
    <property type="match status" value="1"/>
</dbReference>
<dbReference type="InterPro" id="IPR003661">
    <property type="entry name" value="HisK_dim/P_dom"/>
</dbReference>
<evidence type="ECO:0000256" key="2">
    <source>
        <dbReference type="ARBA" id="ARBA00004370"/>
    </source>
</evidence>
<dbReference type="FunFam" id="3.30.565.10:FF:000006">
    <property type="entry name" value="Sensor histidine kinase WalK"/>
    <property type="match status" value="1"/>
</dbReference>
<sequence length="420" mass="46331">MKKRLTTYFFLIAALGIALASIFGVWSYREREVASARQTLSELLALMDAQDYYTDAEGWTEQLRVAAPDKRLTIIAPDGTVLADSYGEVEENHADRPEFQEALETGWGEAERKSETTGETLLYEARRFTDGNVGRISMTLSSVNALVLRGLAGFLAAAAVALVLMHLLARKLADKTAQPLEEKEEALEEAGEKLQTVRSEFAANVSHELKTPLTSIKGFTDMLSSGMVKDPEDQKRFITMIGVEVDRLIELINDVLKISELESVAMPQADDHSDVLEVAEESRASLEQMAQQAEVSLRISGDAAQVPVAPSRLRELFTNLMENGIKYNEPGGRVDVTVKKKDGWVTITVKDTGIGIPKECQERVFERFYRVDKGRDRKTGGTGLGLSIVKHIVLLYGGTIRLESAPGKGTTMTVEFRAVE</sequence>
<dbReference type="InterPro" id="IPR050736">
    <property type="entry name" value="Sensor_HK_Regulatory"/>
</dbReference>
<keyword evidence="8 9" id="KW-0472">Membrane</keyword>
<reference evidence="11" key="1">
    <citation type="journal article" date="2021" name="PeerJ">
        <title>Extensive microbial diversity within the chicken gut microbiome revealed by metagenomics and culture.</title>
        <authorList>
            <person name="Gilroy R."/>
            <person name="Ravi A."/>
            <person name="Getino M."/>
            <person name="Pursley I."/>
            <person name="Horton D.L."/>
            <person name="Alikhan N.F."/>
            <person name="Baker D."/>
            <person name="Gharbi K."/>
            <person name="Hall N."/>
            <person name="Watson M."/>
            <person name="Adriaenssens E.M."/>
            <person name="Foster-Nyarko E."/>
            <person name="Jarju S."/>
            <person name="Secka A."/>
            <person name="Antonio M."/>
            <person name="Oren A."/>
            <person name="Chaudhuri R.R."/>
            <person name="La Ragione R."/>
            <person name="Hildebrand F."/>
            <person name="Pallen M.J."/>
        </authorList>
    </citation>
    <scope>NUCLEOTIDE SEQUENCE</scope>
    <source>
        <strain evidence="11">CHK186-1790</strain>
    </source>
</reference>
<dbReference type="CDD" id="cd00082">
    <property type="entry name" value="HisKA"/>
    <property type="match status" value="1"/>
</dbReference>
<keyword evidence="5" id="KW-0808">Transferase</keyword>
<proteinExistence type="predicted"/>
<dbReference type="SUPFAM" id="SSF47384">
    <property type="entry name" value="Homodimeric domain of signal transducing histidine kinase"/>
    <property type="match status" value="1"/>
</dbReference>
<dbReference type="GO" id="GO:0016020">
    <property type="term" value="C:membrane"/>
    <property type="evidence" value="ECO:0007669"/>
    <property type="project" value="UniProtKB-SubCell"/>
</dbReference>
<dbReference type="SMART" id="SM00388">
    <property type="entry name" value="HisKA"/>
    <property type="match status" value="1"/>
</dbReference>
<keyword evidence="9" id="KW-1133">Transmembrane helix</keyword>
<organism evidence="11 12">
    <name type="scientific">Candidatus Intestinimonas pullistercoris</name>
    <dbReference type="NCBI Taxonomy" id="2838623"/>
    <lineage>
        <taxon>Bacteria</taxon>
        <taxon>Bacillati</taxon>
        <taxon>Bacillota</taxon>
        <taxon>Clostridia</taxon>
        <taxon>Eubacteriales</taxon>
        <taxon>Intestinimonas</taxon>
    </lineage>
</organism>
<dbReference type="SMART" id="SM00387">
    <property type="entry name" value="HATPase_c"/>
    <property type="match status" value="1"/>
</dbReference>
<evidence type="ECO:0000256" key="4">
    <source>
        <dbReference type="ARBA" id="ARBA00022553"/>
    </source>
</evidence>
<dbReference type="AlphaFoldDB" id="A0A9D2T1B6"/>
<dbReference type="GO" id="GO:0000155">
    <property type="term" value="F:phosphorelay sensor kinase activity"/>
    <property type="evidence" value="ECO:0007669"/>
    <property type="project" value="InterPro"/>
</dbReference>
<dbReference type="PANTHER" id="PTHR43711:SF26">
    <property type="entry name" value="SENSOR HISTIDINE KINASE RCSC"/>
    <property type="match status" value="1"/>
</dbReference>
<evidence type="ECO:0000256" key="3">
    <source>
        <dbReference type="ARBA" id="ARBA00012438"/>
    </source>
</evidence>
<evidence type="ECO:0000313" key="11">
    <source>
        <dbReference type="EMBL" id="HJC41954.1"/>
    </source>
</evidence>
<keyword evidence="6" id="KW-0418">Kinase</keyword>
<comment type="catalytic activity">
    <reaction evidence="1">
        <text>ATP + protein L-histidine = ADP + protein N-phospho-L-histidine.</text>
        <dbReference type="EC" id="2.7.13.3"/>
    </reaction>
</comment>
<dbReference type="PROSITE" id="PS50109">
    <property type="entry name" value="HIS_KIN"/>
    <property type="match status" value="1"/>
</dbReference>
<dbReference type="InterPro" id="IPR003594">
    <property type="entry name" value="HATPase_dom"/>
</dbReference>
<evidence type="ECO:0000313" key="12">
    <source>
        <dbReference type="Proteomes" id="UP000823882"/>
    </source>
</evidence>
<evidence type="ECO:0000259" key="10">
    <source>
        <dbReference type="PROSITE" id="PS50109"/>
    </source>
</evidence>
<dbReference type="Gene3D" id="3.30.450.20">
    <property type="entry name" value="PAS domain"/>
    <property type="match status" value="1"/>
</dbReference>
<keyword evidence="4" id="KW-0597">Phosphoprotein</keyword>
<dbReference type="InterPro" id="IPR036890">
    <property type="entry name" value="HATPase_C_sf"/>
</dbReference>
<reference evidence="11" key="2">
    <citation type="submission" date="2021-04" db="EMBL/GenBank/DDBJ databases">
        <authorList>
            <person name="Gilroy R."/>
        </authorList>
    </citation>
    <scope>NUCLEOTIDE SEQUENCE</scope>
    <source>
        <strain evidence="11">CHK186-1790</strain>
    </source>
</reference>
<accession>A0A9D2T1B6</accession>
<dbReference type="CDD" id="cd00075">
    <property type="entry name" value="HATPase"/>
    <property type="match status" value="1"/>
</dbReference>
<evidence type="ECO:0000256" key="8">
    <source>
        <dbReference type="ARBA" id="ARBA00023136"/>
    </source>
</evidence>
<feature type="domain" description="Histidine kinase" evidence="10">
    <location>
        <begin position="204"/>
        <end position="420"/>
    </location>
</feature>
<evidence type="ECO:0000256" key="6">
    <source>
        <dbReference type="ARBA" id="ARBA00022777"/>
    </source>
</evidence>
<evidence type="ECO:0000256" key="7">
    <source>
        <dbReference type="ARBA" id="ARBA00023012"/>
    </source>
</evidence>
<dbReference type="InterPro" id="IPR005467">
    <property type="entry name" value="His_kinase_dom"/>
</dbReference>
<dbReference type="InterPro" id="IPR036097">
    <property type="entry name" value="HisK_dim/P_sf"/>
</dbReference>
<comment type="caution">
    <text evidence="11">The sequence shown here is derived from an EMBL/GenBank/DDBJ whole genome shotgun (WGS) entry which is preliminary data.</text>
</comment>
<gene>
    <name evidence="11" type="ORF">H9701_10460</name>
</gene>
<dbReference type="PRINTS" id="PR00344">
    <property type="entry name" value="BCTRLSENSOR"/>
</dbReference>
<dbReference type="InterPro" id="IPR004358">
    <property type="entry name" value="Sig_transdc_His_kin-like_C"/>
</dbReference>
<keyword evidence="7" id="KW-0902">Two-component regulatory system</keyword>